<sequence>MTHSLYINAEAVEVSVEKVLASQTFARSEKLRSFLRYVVQKEQSGAAQALKGYSIGVDVFGRPEEFDPSSDPLVRVQAGKLRKLLERYYDTEGLDDPIRISIPTGGYVPQYKMNRQECPPPAVLRQLIIDPQPIEVFAQKPLRMRLFAYAGLTALNLALAAFNLNALATTPPAPPAPLLSGSPPPSTQIPRVVIDNTGLDSNLAKKLEDTIREAGNREATIDIMSVSDDLASAENMDSRLRFRIAVKPGAIAGSLEMSLVHDATGDIIYQASYDLYDSDATTRLETIALDLASSTLPVSGEIYRFAAQQGISSDLMQCMSLTELYNNTNARLAFINAKACQRKLVPTGRPGNIYSNLRMLRDASRDALKRSNA</sequence>
<dbReference type="EMBL" id="JACIDU010000007">
    <property type="protein sequence ID" value="MBB4103411.1"/>
    <property type="molecule type" value="Genomic_DNA"/>
</dbReference>
<name>A0A7W6K354_9HYPH</name>
<organism evidence="1 2">
    <name type="scientific">Allorhizobium borbori</name>
    <dbReference type="NCBI Taxonomy" id="485907"/>
    <lineage>
        <taxon>Bacteria</taxon>
        <taxon>Pseudomonadati</taxon>
        <taxon>Pseudomonadota</taxon>
        <taxon>Alphaproteobacteria</taxon>
        <taxon>Hyphomicrobiales</taxon>
        <taxon>Rhizobiaceae</taxon>
        <taxon>Rhizobium/Agrobacterium group</taxon>
        <taxon>Allorhizobium</taxon>
    </lineage>
</organism>
<keyword evidence="2" id="KW-1185">Reference proteome</keyword>
<dbReference type="AlphaFoldDB" id="A0A7W6K354"/>
<reference evidence="1 2" key="1">
    <citation type="submission" date="2020-08" db="EMBL/GenBank/DDBJ databases">
        <title>Genomic Encyclopedia of Type Strains, Phase IV (KMG-IV): sequencing the most valuable type-strain genomes for metagenomic binning, comparative biology and taxonomic classification.</title>
        <authorList>
            <person name="Goeker M."/>
        </authorList>
    </citation>
    <scope>NUCLEOTIDE SEQUENCE [LARGE SCALE GENOMIC DNA]</scope>
    <source>
        <strain evidence="1 2">DSM 26385</strain>
    </source>
</reference>
<evidence type="ECO:0000313" key="2">
    <source>
        <dbReference type="Proteomes" id="UP000584824"/>
    </source>
</evidence>
<accession>A0A7W6K354</accession>
<proteinExistence type="predicted"/>
<evidence type="ECO:0000313" key="1">
    <source>
        <dbReference type="EMBL" id="MBB4103411.1"/>
    </source>
</evidence>
<gene>
    <name evidence="1" type="ORF">GGQ66_001969</name>
</gene>
<protein>
    <recommendedName>
        <fullName evidence="3">TolB amino-terminal domain-containing protein</fullName>
    </recommendedName>
</protein>
<comment type="caution">
    <text evidence="1">The sequence shown here is derived from an EMBL/GenBank/DDBJ whole genome shotgun (WGS) entry which is preliminary data.</text>
</comment>
<dbReference type="RefSeq" id="WP_183791932.1">
    <property type="nucleotide sequence ID" value="NZ_JACIDU010000007.1"/>
</dbReference>
<evidence type="ECO:0008006" key="3">
    <source>
        <dbReference type="Google" id="ProtNLM"/>
    </source>
</evidence>
<dbReference type="Proteomes" id="UP000584824">
    <property type="component" value="Unassembled WGS sequence"/>
</dbReference>